<dbReference type="Proteomes" id="UP000653730">
    <property type="component" value="Unassembled WGS sequence"/>
</dbReference>
<feature type="transmembrane region" description="Helical" evidence="1">
    <location>
        <begin position="39"/>
        <end position="62"/>
    </location>
</feature>
<feature type="transmembrane region" description="Helical" evidence="1">
    <location>
        <begin position="128"/>
        <end position="155"/>
    </location>
</feature>
<keyword evidence="1" id="KW-0472">Membrane</keyword>
<sequence length="310" mass="35421">MISSFFNRAKPINFLLISLYLGFFYWITQIYLYDTGWTVPVFFSYAGVFLAIVFSVFLANFIIRKNALCTGNSYAVLLFVMFLTLFPQIFRSSEIIMANLFVLLALRRVISIRSLLQIKQKIFDASLWVCVAALFYEWALLFLLVVFAAILIYRFGDYRNWLVPLVAIFTVGVLLSTYVIWFTGIDWFVDVFSFSVDFYSIKTRTIGFILPVALIAFFTLLSLAAFIANYKAKSTGVQSSLLLVIIALLVGTGIAAVSNNRESDEVVFTFFPAAVLMANYLQLITRKWWKESILWLFIILPVALLFIGQT</sequence>
<organism evidence="2 3">
    <name type="scientific">Sinomicrobium weinanense</name>
    <dbReference type="NCBI Taxonomy" id="2842200"/>
    <lineage>
        <taxon>Bacteria</taxon>
        <taxon>Pseudomonadati</taxon>
        <taxon>Bacteroidota</taxon>
        <taxon>Flavobacteriia</taxon>
        <taxon>Flavobacteriales</taxon>
        <taxon>Flavobacteriaceae</taxon>
        <taxon>Sinomicrobium</taxon>
    </lineage>
</organism>
<name>A0A926Q3B9_9FLAO</name>
<dbReference type="RefSeq" id="WP_187966585.1">
    <property type="nucleotide sequence ID" value="NZ_JACVDC010000059.1"/>
</dbReference>
<keyword evidence="3" id="KW-1185">Reference proteome</keyword>
<feature type="transmembrane region" description="Helical" evidence="1">
    <location>
        <begin position="12"/>
        <end position="33"/>
    </location>
</feature>
<dbReference type="AlphaFoldDB" id="A0A926Q3B9"/>
<dbReference type="EMBL" id="JACVDC010000059">
    <property type="protein sequence ID" value="MBC9797452.1"/>
    <property type="molecule type" value="Genomic_DNA"/>
</dbReference>
<evidence type="ECO:0000313" key="3">
    <source>
        <dbReference type="Proteomes" id="UP000653730"/>
    </source>
</evidence>
<keyword evidence="1" id="KW-0812">Transmembrane</keyword>
<dbReference type="Pfam" id="PF19992">
    <property type="entry name" value="DUF6427"/>
    <property type="match status" value="1"/>
</dbReference>
<keyword evidence="1" id="KW-1133">Transmembrane helix</keyword>
<feature type="transmembrane region" description="Helical" evidence="1">
    <location>
        <begin position="240"/>
        <end position="259"/>
    </location>
</feature>
<feature type="transmembrane region" description="Helical" evidence="1">
    <location>
        <begin position="74"/>
        <end position="90"/>
    </location>
</feature>
<evidence type="ECO:0000256" key="1">
    <source>
        <dbReference type="SAM" id="Phobius"/>
    </source>
</evidence>
<gene>
    <name evidence="2" type="ORF">IBL28_15865</name>
</gene>
<accession>A0A926Q3B9</accession>
<comment type="caution">
    <text evidence="2">The sequence shown here is derived from an EMBL/GenBank/DDBJ whole genome shotgun (WGS) entry which is preliminary data.</text>
</comment>
<proteinExistence type="predicted"/>
<feature type="transmembrane region" description="Helical" evidence="1">
    <location>
        <begin position="292"/>
        <end position="308"/>
    </location>
</feature>
<evidence type="ECO:0000313" key="2">
    <source>
        <dbReference type="EMBL" id="MBC9797452.1"/>
    </source>
</evidence>
<feature type="transmembrane region" description="Helical" evidence="1">
    <location>
        <begin position="161"/>
        <end position="185"/>
    </location>
</feature>
<dbReference type="InterPro" id="IPR045625">
    <property type="entry name" value="DUF6427"/>
</dbReference>
<feature type="transmembrane region" description="Helical" evidence="1">
    <location>
        <begin position="206"/>
        <end position="228"/>
    </location>
</feature>
<protein>
    <submittedName>
        <fullName evidence="2">Uncharacterized protein</fullName>
    </submittedName>
</protein>
<reference evidence="2 3" key="1">
    <citation type="submission" date="2020-09" db="EMBL/GenBank/DDBJ databases">
        <title>Sinomicrobium weinanense sp. nov., a halophilic bacteria isolated from saline-alkali soil.</title>
        <authorList>
            <person name="Wu P."/>
            <person name="Ren H."/>
            <person name="Mei Y."/>
            <person name="Liang Y."/>
            <person name="Chen Z."/>
        </authorList>
    </citation>
    <scope>NUCLEOTIDE SEQUENCE [LARGE SCALE GENOMIC DNA]</scope>
    <source>
        <strain evidence="2 3">FJxs</strain>
    </source>
</reference>
<feature type="transmembrane region" description="Helical" evidence="1">
    <location>
        <begin position="266"/>
        <end position="286"/>
    </location>
</feature>